<evidence type="ECO:0000256" key="1">
    <source>
        <dbReference type="ARBA" id="ARBA00001561"/>
    </source>
</evidence>
<dbReference type="Pfam" id="PF01520">
    <property type="entry name" value="Amidase_3"/>
    <property type="match status" value="1"/>
</dbReference>
<dbReference type="GO" id="GO:0030288">
    <property type="term" value="C:outer membrane-bounded periplasmic space"/>
    <property type="evidence" value="ECO:0007669"/>
    <property type="project" value="TreeGrafter"/>
</dbReference>
<dbReference type="InterPro" id="IPR002508">
    <property type="entry name" value="MurNAc-LAA_cat"/>
</dbReference>
<evidence type="ECO:0000256" key="3">
    <source>
        <dbReference type="ARBA" id="ARBA00010860"/>
    </source>
</evidence>
<evidence type="ECO:0000256" key="7">
    <source>
        <dbReference type="ARBA" id="ARBA00022801"/>
    </source>
</evidence>
<dbReference type="AlphaFoldDB" id="A0A8S0XHY7"/>
<dbReference type="InterPro" id="IPR050695">
    <property type="entry name" value="N-acetylmuramoyl_amidase_3"/>
</dbReference>
<dbReference type="SUPFAM" id="SSF53187">
    <property type="entry name" value="Zn-dependent exopeptidases"/>
    <property type="match status" value="1"/>
</dbReference>
<dbReference type="PANTHER" id="PTHR30404:SF0">
    <property type="entry name" value="N-ACETYLMURAMOYL-L-ALANINE AMIDASE AMIC"/>
    <property type="match status" value="1"/>
</dbReference>
<keyword evidence="6" id="KW-0574">Periplasm</keyword>
<comment type="subcellular location">
    <subcellularLocation>
        <location evidence="2">Periplasm</location>
    </subcellularLocation>
</comment>
<keyword evidence="8" id="KW-0961">Cell wall biogenesis/degradation</keyword>
<comment type="caution">
    <text evidence="11">The sequence shown here is derived from an EMBL/GenBank/DDBJ whole genome shotgun (WGS) entry which is preliminary data.</text>
</comment>
<dbReference type="CDD" id="cd02696">
    <property type="entry name" value="MurNAc-LAA"/>
    <property type="match status" value="1"/>
</dbReference>
<sequence>MRNYYKLLCIVGLQLLPVIIYAQQIHINSVHYWTTHKQSRLMIDVSSMPVYRVSLLEHPLRLVVSIPDARIGRALAQPPPSDPVFSRIRAIQNKNQVKITADLKKSVSTKSYALNPNKMYGHRLVIDVFGKGQTSYAGRENKAINSSAASKTVASRPAKSIKLAQSYKNMIVAIDAGHGGDDPGALGPRGTEEKKVVFAIAKKLEQLINAQRGMRAVMVRKGDYYVDLRKRMQIARAAKADLFISIHADAFENATVKGASVYTLSTRGASSEAARWLAKSENASALVGGVSLDDKDEVLASVLLDLSQTATQEASFNVAGEVLKGFENIGELHFGSVQKAGFLVLKSPDIPSILVETAFISNPSEERKLLSTLYQSKIALAIFRGVRNYFKEYTPFNSRIAAL</sequence>
<dbReference type="PANTHER" id="PTHR30404">
    <property type="entry name" value="N-ACETYLMURAMOYL-L-ALANINE AMIDASE"/>
    <property type="match status" value="1"/>
</dbReference>
<evidence type="ECO:0000256" key="5">
    <source>
        <dbReference type="ARBA" id="ARBA00022729"/>
    </source>
</evidence>
<evidence type="ECO:0000256" key="6">
    <source>
        <dbReference type="ARBA" id="ARBA00022764"/>
    </source>
</evidence>
<dbReference type="InterPro" id="IPR021731">
    <property type="entry name" value="AMIN_dom"/>
</dbReference>
<dbReference type="Gene3D" id="2.60.40.3500">
    <property type="match status" value="1"/>
</dbReference>
<dbReference type="FunFam" id="3.40.630.40:FF:000001">
    <property type="entry name" value="N-acetylmuramoyl-L-alanine amidase"/>
    <property type="match status" value="1"/>
</dbReference>
<dbReference type="Gene3D" id="3.40.630.40">
    <property type="entry name" value="Zn-dependent exopeptidases"/>
    <property type="match status" value="1"/>
</dbReference>
<evidence type="ECO:0000256" key="8">
    <source>
        <dbReference type="ARBA" id="ARBA00023316"/>
    </source>
</evidence>
<keyword evidence="12" id="KW-1185">Reference proteome</keyword>
<dbReference type="GO" id="GO:0008745">
    <property type="term" value="F:N-acetylmuramoyl-L-alanine amidase activity"/>
    <property type="evidence" value="ECO:0007669"/>
    <property type="project" value="UniProtKB-EC"/>
</dbReference>
<reference evidence="11 12" key="1">
    <citation type="submission" date="2020-02" db="EMBL/GenBank/DDBJ databases">
        <authorList>
            <person name="Hogendoorn C."/>
        </authorList>
    </citation>
    <scope>NUCLEOTIDE SEQUENCE [LARGE SCALE GENOMIC DNA]</scope>
    <source>
        <strain evidence="11">METHB21</strain>
    </source>
</reference>
<comment type="catalytic activity">
    <reaction evidence="1">
        <text>Hydrolyzes the link between N-acetylmuramoyl residues and L-amino acid residues in certain cell-wall glycopeptides.</text>
        <dbReference type="EC" id="3.5.1.28"/>
    </reaction>
</comment>
<evidence type="ECO:0000256" key="9">
    <source>
        <dbReference type="ARBA" id="ARBA00074581"/>
    </source>
</evidence>
<dbReference type="EC" id="3.5.1.28" evidence="4"/>
<feature type="domain" description="MurNAc-LAA" evidence="10">
    <location>
        <begin position="232"/>
        <end position="387"/>
    </location>
</feature>
<accession>A0A8S0XHY7</accession>
<keyword evidence="5" id="KW-0732">Signal</keyword>
<name>A0A8S0XHY7_9GAMM</name>
<evidence type="ECO:0000259" key="10">
    <source>
        <dbReference type="SMART" id="SM00646"/>
    </source>
</evidence>
<dbReference type="Proteomes" id="UP000494216">
    <property type="component" value="Unassembled WGS sequence"/>
</dbReference>
<organism evidence="11 12">
    <name type="scientific">Candidatus Methylobacter favarea</name>
    <dbReference type="NCBI Taxonomy" id="2707345"/>
    <lineage>
        <taxon>Bacteria</taxon>
        <taxon>Pseudomonadati</taxon>
        <taxon>Pseudomonadota</taxon>
        <taxon>Gammaproteobacteria</taxon>
        <taxon>Methylococcales</taxon>
        <taxon>Methylococcaceae</taxon>
        <taxon>Methylobacter</taxon>
    </lineage>
</organism>
<evidence type="ECO:0000313" key="11">
    <source>
        <dbReference type="EMBL" id="CAA9890153.1"/>
    </source>
</evidence>
<dbReference type="Pfam" id="PF11741">
    <property type="entry name" value="AMIN"/>
    <property type="match status" value="1"/>
</dbReference>
<keyword evidence="7" id="KW-0378">Hydrolase</keyword>
<dbReference type="GO" id="GO:0071555">
    <property type="term" value="P:cell wall organization"/>
    <property type="evidence" value="ECO:0007669"/>
    <property type="project" value="UniProtKB-KW"/>
</dbReference>
<dbReference type="EMBL" id="CADCXN010000046">
    <property type="protein sequence ID" value="CAA9890153.1"/>
    <property type="molecule type" value="Genomic_DNA"/>
</dbReference>
<proteinExistence type="inferred from homology"/>
<evidence type="ECO:0000256" key="2">
    <source>
        <dbReference type="ARBA" id="ARBA00004418"/>
    </source>
</evidence>
<protein>
    <recommendedName>
        <fullName evidence="9">N-acetylmuramoyl-L-alanine amidase AmiC</fullName>
        <ecNumber evidence="4">3.5.1.28</ecNumber>
    </recommendedName>
</protein>
<evidence type="ECO:0000256" key="4">
    <source>
        <dbReference type="ARBA" id="ARBA00011901"/>
    </source>
</evidence>
<dbReference type="SMART" id="SM00646">
    <property type="entry name" value="Ami_3"/>
    <property type="match status" value="1"/>
</dbReference>
<comment type="similarity">
    <text evidence="3">Belongs to the N-acetylmuramoyl-L-alanine amidase 3 family.</text>
</comment>
<evidence type="ECO:0000313" key="12">
    <source>
        <dbReference type="Proteomes" id="UP000494216"/>
    </source>
</evidence>
<gene>
    <name evidence="11" type="ORF">METHB2_190040</name>
</gene>
<dbReference type="GO" id="GO:0009253">
    <property type="term" value="P:peptidoglycan catabolic process"/>
    <property type="evidence" value="ECO:0007669"/>
    <property type="project" value="InterPro"/>
</dbReference>